<dbReference type="Pfam" id="PF01331">
    <property type="entry name" value="mRNA_cap_enzyme"/>
    <property type="match status" value="1"/>
</dbReference>
<evidence type="ECO:0000256" key="3">
    <source>
        <dbReference type="ARBA" id="ARBA00012475"/>
    </source>
</evidence>
<dbReference type="EMBL" id="NAJP01000012">
    <property type="protein sequence ID" value="TKA45379.1"/>
    <property type="molecule type" value="Genomic_DNA"/>
</dbReference>
<evidence type="ECO:0000256" key="8">
    <source>
        <dbReference type="ARBA" id="ARBA00022741"/>
    </source>
</evidence>
<dbReference type="PANTHER" id="PTHR10367">
    <property type="entry name" value="MRNA-CAPPING ENZYME"/>
    <property type="match status" value="1"/>
</dbReference>
<dbReference type="PANTHER" id="PTHR10367:SF17">
    <property type="entry name" value="MRNA-CAPPING ENZYME"/>
    <property type="match status" value="1"/>
</dbReference>
<evidence type="ECO:0000256" key="17">
    <source>
        <dbReference type="SAM" id="MobiDB-lite"/>
    </source>
</evidence>
<dbReference type="InterPro" id="IPR017075">
    <property type="entry name" value="mRNA_cap_enzyme_alpha"/>
</dbReference>
<feature type="domain" description="mRNA capping enzyme C-terminal" evidence="19">
    <location>
        <begin position="259"/>
        <end position="396"/>
    </location>
</feature>
<dbReference type="GO" id="GO:0006370">
    <property type="term" value="P:7-methylguanosine mRNA capping"/>
    <property type="evidence" value="ECO:0007669"/>
    <property type="project" value="UniProtKB-KW"/>
</dbReference>
<dbReference type="OrthoDB" id="200924at2759"/>
<evidence type="ECO:0000259" key="18">
    <source>
        <dbReference type="Pfam" id="PF01331"/>
    </source>
</evidence>
<feature type="domain" description="mRNA capping enzyme adenylation" evidence="18">
    <location>
        <begin position="41"/>
        <end position="255"/>
    </location>
</feature>
<proteinExistence type="inferred from homology"/>
<dbReference type="SUPFAM" id="SSF50249">
    <property type="entry name" value="Nucleic acid-binding proteins"/>
    <property type="match status" value="1"/>
</dbReference>
<keyword evidence="5" id="KW-0507">mRNA processing</keyword>
<evidence type="ECO:0000313" key="20">
    <source>
        <dbReference type="EMBL" id="TKA45379.1"/>
    </source>
</evidence>
<evidence type="ECO:0000256" key="12">
    <source>
        <dbReference type="ARBA" id="ARBA00029909"/>
    </source>
</evidence>
<feature type="compositionally biased region" description="Basic and acidic residues" evidence="17">
    <location>
        <begin position="469"/>
        <end position="481"/>
    </location>
</feature>
<name>A0A4V5N8X3_9PEZI</name>
<keyword evidence="6" id="KW-0808">Transferase</keyword>
<dbReference type="EC" id="2.7.7.50" evidence="3"/>
<organism evidence="20 21">
    <name type="scientific">Friedmanniomyces endolithicus</name>
    <dbReference type="NCBI Taxonomy" id="329885"/>
    <lineage>
        <taxon>Eukaryota</taxon>
        <taxon>Fungi</taxon>
        <taxon>Dikarya</taxon>
        <taxon>Ascomycota</taxon>
        <taxon>Pezizomycotina</taxon>
        <taxon>Dothideomycetes</taxon>
        <taxon>Dothideomycetidae</taxon>
        <taxon>Mycosphaerellales</taxon>
        <taxon>Teratosphaeriaceae</taxon>
        <taxon>Friedmanniomyces</taxon>
    </lineage>
</organism>
<dbReference type="STRING" id="329885.A0A4V5N8X3"/>
<comment type="subcellular location">
    <subcellularLocation>
        <location evidence="1">Nucleus</location>
    </subcellularLocation>
</comment>
<feature type="active site" description="N6-GMP-lysine intermediate" evidence="16">
    <location>
        <position position="63"/>
    </location>
</feature>
<evidence type="ECO:0000256" key="15">
    <source>
        <dbReference type="ARBA" id="ARBA00047082"/>
    </source>
</evidence>
<dbReference type="AlphaFoldDB" id="A0A4V5N8X3"/>
<comment type="similarity">
    <text evidence="2">Belongs to the eukaryotic GTase family.</text>
</comment>
<evidence type="ECO:0000256" key="1">
    <source>
        <dbReference type="ARBA" id="ARBA00004123"/>
    </source>
</evidence>
<dbReference type="GO" id="GO:0005524">
    <property type="term" value="F:ATP binding"/>
    <property type="evidence" value="ECO:0007669"/>
    <property type="project" value="InterPro"/>
</dbReference>
<evidence type="ECO:0000256" key="7">
    <source>
        <dbReference type="ARBA" id="ARBA00022695"/>
    </source>
</evidence>
<evidence type="ECO:0000259" key="19">
    <source>
        <dbReference type="Pfam" id="PF03919"/>
    </source>
</evidence>
<keyword evidence="9" id="KW-0506">mRNA capping</keyword>
<dbReference type="InterPro" id="IPR013846">
    <property type="entry name" value="mRNA_cap_enzyme_C"/>
</dbReference>
<sequence length="494" mass="55751">MGSSINLADVGTKLTGGDLTDQRNWVADLLDRKNTSFPGAQPVSFARHHIEELQHHDYFMCEKTDGIRCLMYLTQYVDQTGVHEAQFLVDRKNDYYFIPGGALHIPPPPEATPTASSDPNATLPFDLHRFHTGTLLDGELVLQTRPHSSPRLTYLMFDILALDGECIMRKTFNKRLVRLQQAVWRPYRKFTERYPSDAAAQPFDIEMKVLEFPYAAEVMFHVKIPALPHGNDGLIFTCVETEYHAGTDEKILKWKPPKENTVDFRVELRSFPHITDEDSGEDYEDWDAMPDIELQINHGDRQGEGYKYYAMLSLLPAEWAALKRLHQPLDGRILECYREPSSGQWRPKLDPVVYTRGEPAVLTPRFRDDKTESNHISTVRSVEQSIRDAVSEGDLIAHAGVIRAGYKARLQVKTEEERIAGERAKAAAVAAAAAAAGEKRKRENAAVAALGQDGAGELANKRQVVGMERVPEAVPVEKPKEEEEEEDDGPRYED</sequence>
<dbReference type="Gene3D" id="3.30.470.30">
    <property type="entry name" value="DNA ligase/mRNA capping enzyme"/>
    <property type="match status" value="1"/>
</dbReference>
<dbReference type="PIRSF" id="PIRSF036959">
    <property type="entry name" value="mRNA_cap_alpha"/>
    <property type="match status" value="1"/>
</dbReference>
<evidence type="ECO:0000256" key="6">
    <source>
        <dbReference type="ARBA" id="ARBA00022679"/>
    </source>
</evidence>
<keyword evidence="7" id="KW-0548">Nucleotidyltransferase</keyword>
<comment type="catalytic activity">
    <reaction evidence="14">
        <text>a 5'-end diphospho-ribonucleoside in mRNA + GTP + H(+) = a 5'-end (5'-triphosphoguanosine)-ribonucleoside in mRNA + diphosphate</text>
        <dbReference type="Rhea" id="RHEA:67012"/>
        <dbReference type="Rhea" id="RHEA-COMP:17165"/>
        <dbReference type="Rhea" id="RHEA-COMP:17166"/>
        <dbReference type="ChEBI" id="CHEBI:15378"/>
        <dbReference type="ChEBI" id="CHEBI:33019"/>
        <dbReference type="ChEBI" id="CHEBI:37565"/>
        <dbReference type="ChEBI" id="CHEBI:167616"/>
        <dbReference type="ChEBI" id="CHEBI:167617"/>
        <dbReference type="EC" id="2.7.7.50"/>
    </reaction>
    <physiologicalReaction direction="left-to-right" evidence="14">
        <dbReference type="Rhea" id="RHEA:67013"/>
    </physiologicalReaction>
</comment>
<evidence type="ECO:0000256" key="13">
    <source>
        <dbReference type="ARBA" id="ARBA00030702"/>
    </source>
</evidence>
<dbReference type="Proteomes" id="UP000310066">
    <property type="component" value="Unassembled WGS sequence"/>
</dbReference>
<protein>
    <recommendedName>
        <fullName evidence="4">mRNA-capping enzyme subunit alpha</fullName>
        <ecNumber evidence="3">2.7.7.50</ecNumber>
    </recommendedName>
    <alternativeName>
        <fullName evidence="12">GTP--RNA guanylyltransferase</fullName>
    </alternativeName>
    <alternativeName>
        <fullName evidence="13">mRNA guanylyltransferase</fullName>
    </alternativeName>
</protein>
<dbReference type="GO" id="GO:0031533">
    <property type="term" value="C:mRNA capping enzyme complex"/>
    <property type="evidence" value="ECO:0007669"/>
    <property type="project" value="InterPro"/>
</dbReference>
<reference evidence="20 21" key="1">
    <citation type="submission" date="2017-03" db="EMBL/GenBank/DDBJ databases">
        <title>Genomes of endolithic fungi from Antarctica.</title>
        <authorList>
            <person name="Coleine C."/>
            <person name="Masonjones S."/>
            <person name="Stajich J.E."/>
        </authorList>
    </citation>
    <scope>NUCLEOTIDE SEQUENCE [LARGE SCALE GENOMIC DNA]</scope>
    <source>
        <strain evidence="20 21">CCFEE 5311</strain>
    </source>
</reference>
<evidence type="ECO:0000313" key="21">
    <source>
        <dbReference type="Proteomes" id="UP000310066"/>
    </source>
</evidence>
<dbReference type="SUPFAM" id="SSF56091">
    <property type="entry name" value="DNA ligase/mRNA capping enzyme, catalytic domain"/>
    <property type="match status" value="1"/>
</dbReference>
<accession>A0A4V5N8X3</accession>
<evidence type="ECO:0000256" key="14">
    <source>
        <dbReference type="ARBA" id="ARBA00044624"/>
    </source>
</evidence>
<gene>
    <name evidence="20" type="ORF">B0A54_04475</name>
</gene>
<dbReference type="CDD" id="cd07895">
    <property type="entry name" value="Adenylation_mRNA_capping"/>
    <property type="match status" value="1"/>
</dbReference>
<keyword evidence="11" id="KW-0539">Nucleus</keyword>
<evidence type="ECO:0000256" key="9">
    <source>
        <dbReference type="ARBA" id="ARBA00023042"/>
    </source>
</evidence>
<dbReference type="GO" id="GO:0004484">
    <property type="term" value="F:mRNA guanylyltransferase activity"/>
    <property type="evidence" value="ECO:0007669"/>
    <property type="project" value="UniProtKB-EC"/>
</dbReference>
<dbReference type="InterPro" id="IPR001339">
    <property type="entry name" value="mRNA_cap_enzyme_adenylation"/>
</dbReference>
<dbReference type="Pfam" id="PF03919">
    <property type="entry name" value="mRNA_cap_C"/>
    <property type="match status" value="1"/>
</dbReference>
<evidence type="ECO:0000256" key="2">
    <source>
        <dbReference type="ARBA" id="ARBA00010237"/>
    </source>
</evidence>
<dbReference type="InterPro" id="IPR012340">
    <property type="entry name" value="NA-bd_OB-fold"/>
</dbReference>
<dbReference type="Gene3D" id="2.40.50.140">
    <property type="entry name" value="Nucleic acid-binding proteins"/>
    <property type="match status" value="1"/>
</dbReference>
<evidence type="ECO:0000256" key="4">
    <source>
        <dbReference type="ARBA" id="ARBA00019171"/>
    </source>
</evidence>
<evidence type="ECO:0000256" key="10">
    <source>
        <dbReference type="ARBA" id="ARBA00023134"/>
    </source>
</evidence>
<feature type="region of interest" description="Disordered" evidence="17">
    <location>
        <begin position="462"/>
        <end position="494"/>
    </location>
</feature>
<dbReference type="GO" id="GO:0005525">
    <property type="term" value="F:GTP binding"/>
    <property type="evidence" value="ECO:0007669"/>
    <property type="project" value="UniProtKB-KW"/>
</dbReference>
<keyword evidence="10" id="KW-0342">GTP-binding</keyword>
<keyword evidence="8" id="KW-0547">Nucleotide-binding</keyword>
<evidence type="ECO:0000256" key="11">
    <source>
        <dbReference type="ARBA" id="ARBA00023242"/>
    </source>
</evidence>
<comment type="subunit">
    <text evidence="15">Heterodimer. The mRNA-capping enzyme is composed of two separate chains alpha and beta, respectively a mRNA guanylyltransferase and an mRNA 5'-triphosphate monophosphatase.</text>
</comment>
<evidence type="ECO:0000256" key="5">
    <source>
        <dbReference type="ARBA" id="ARBA00022664"/>
    </source>
</evidence>
<dbReference type="InterPro" id="IPR051029">
    <property type="entry name" value="mRNA_Capping_Enz/RNA_Phosphat"/>
</dbReference>
<comment type="caution">
    <text evidence="20">The sequence shown here is derived from an EMBL/GenBank/DDBJ whole genome shotgun (WGS) entry which is preliminary data.</text>
</comment>
<evidence type="ECO:0000256" key="16">
    <source>
        <dbReference type="PIRSR" id="PIRSR036959-1"/>
    </source>
</evidence>